<feature type="region of interest" description="Disordered" evidence="1">
    <location>
        <begin position="1"/>
        <end position="20"/>
    </location>
</feature>
<dbReference type="EMBL" id="SKBN01000292">
    <property type="protein sequence ID" value="TGJ79391.1"/>
    <property type="molecule type" value="Genomic_DNA"/>
</dbReference>
<dbReference type="Proteomes" id="UP000297716">
    <property type="component" value="Unassembled WGS sequence"/>
</dbReference>
<gene>
    <name evidence="2" type="ORF">E0Z10_g9381</name>
</gene>
<comment type="caution">
    <text evidence="2">The sequence shown here is derived from an EMBL/GenBank/DDBJ whole genome shotgun (WGS) entry which is preliminary data.</text>
</comment>
<sequence length="181" mass="20044">MPPKRKRRDDVASDSEESDIVSLCRPTATALLPAETLKTKRDRGRKDIAANFDAYAAGKKKAIANHYASEAENRSTEAKALLTLYAEVIARRASIERSIKKLVSNSKSDRDELTILLKAVYTGRRGQLDTATGSIAPIKPKGAVSTPTMNPRHVVDKHSVFDMKGDPQPNERTKEGHAYRW</sequence>
<name>A0A4Z0YJ83_9PEZI</name>
<feature type="region of interest" description="Disordered" evidence="1">
    <location>
        <begin position="160"/>
        <end position="181"/>
    </location>
</feature>
<dbReference type="OrthoDB" id="4700806at2759"/>
<reference evidence="2 3" key="1">
    <citation type="submission" date="2019-03" db="EMBL/GenBank/DDBJ databases">
        <title>Draft genome sequence of Xylaria hypoxylon DSM 108379, a ubiquitous saprotrophic-parasitic fungi on hardwood.</title>
        <authorList>
            <person name="Buettner E."/>
            <person name="Leonhardt S."/>
            <person name="Gebauer A.M."/>
            <person name="Liers C."/>
            <person name="Hofrichter M."/>
            <person name="Kellner H."/>
        </authorList>
    </citation>
    <scope>NUCLEOTIDE SEQUENCE [LARGE SCALE GENOMIC DNA]</scope>
    <source>
        <strain evidence="2 3">DSM 108379</strain>
    </source>
</reference>
<proteinExistence type="predicted"/>
<dbReference type="AlphaFoldDB" id="A0A4Z0YJ83"/>
<organism evidence="2 3">
    <name type="scientific">Xylaria hypoxylon</name>
    <dbReference type="NCBI Taxonomy" id="37992"/>
    <lineage>
        <taxon>Eukaryota</taxon>
        <taxon>Fungi</taxon>
        <taxon>Dikarya</taxon>
        <taxon>Ascomycota</taxon>
        <taxon>Pezizomycotina</taxon>
        <taxon>Sordariomycetes</taxon>
        <taxon>Xylariomycetidae</taxon>
        <taxon>Xylariales</taxon>
        <taxon>Xylariaceae</taxon>
        <taxon>Xylaria</taxon>
    </lineage>
</organism>
<protein>
    <submittedName>
        <fullName evidence="2">Uncharacterized protein</fullName>
    </submittedName>
</protein>
<evidence type="ECO:0000313" key="2">
    <source>
        <dbReference type="EMBL" id="TGJ79391.1"/>
    </source>
</evidence>
<evidence type="ECO:0000313" key="3">
    <source>
        <dbReference type="Proteomes" id="UP000297716"/>
    </source>
</evidence>
<evidence type="ECO:0000256" key="1">
    <source>
        <dbReference type="SAM" id="MobiDB-lite"/>
    </source>
</evidence>
<accession>A0A4Z0YJ83</accession>
<keyword evidence="3" id="KW-1185">Reference proteome</keyword>